<dbReference type="PROSITE" id="PS51900">
    <property type="entry name" value="CB"/>
    <property type="match status" value="1"/>
</dbReference>
<evidence type="ECO:0000256" key="4">
    <source>
        <dbReference type="ARBA" id="ARBA00022801"/>
    </source>
</evidence>
<dbReference type="GO" id="GO:0075713">
    <property type="term" value="P:establishment of integrated proviral latency"/>
    <property type="evidence" value="ECO:0007669"/>
    <property type="project" value="UniProtKB-KW"/>
</dbReference>
<dbReference type="PANTHER" id="PTHR30349:SF64">
    <property type="entry name" value="PROPHAGE INTEGRASE INTD-RELATED"/>
    <property type="match status" value="1"/>
</dbReference>
<dbReference type="Gene3D" id="1.10.150.130">
    <property type="match status" value="1"/>
</dbReference>
<keyword evidence="4" id="KW-0378">Hydrolase</keyword>
<dbReference type="InterPro" id="IPR013762">
    <property type="entry name" value="Integrase-like_cat_sf"/>
</dbReference>
<dbReference type="InterPro" id="IPR044068">
    <property type="entry name" value="CB"/>
</dbReference>
<dbReference type="InterPro" id="IPR004107">
    <property type="entry name" value="Integrase_SAM-like_N"/>
</dbReference>
<evidence type="ECO:0000256" key="2">
    <source>
        <dbReference type="ARBA" id="ARBA00016082"/>
    </source>
</evidence>
<keyword evidence="5" id="KW-0229">DNA integration</keyword>
<keyword evidence="6 9" id="KW-0238">DNA-binding</keyword>
<dbReference type="InterPro" id="IPR050090">
    <property type="entry name" value="Tyrosine_recombinase_XerCD"/>
</dbReference>
<evidence type="ECO:0000313" key="12">
    <source>
        <dbReference type="EMBL" id="DAE21088.1"/>
    </source>
</evidence>
<dbReference type="Gene3D" id="1.10.443.10">
    <property type="entry name" value="Intergrase catalytic core"/>
    <property type="match status" value="1"/>
</dbReference>
<dbReference type="PANTHER" id="PTHR30349">
    <property type="entry name" value="PHAGE INTEGRASE-RELATED"/>
    <property type="match status" value="1"/>
</dbReference>
<keyword evidence="3" id="KW-0808">Transferase</keyword>
<dbReference type="InterPro" id="IPR002104">
    <property type="entry name" value="Integrase_catalytic"/>
</dbReference>
<organism evidence="12">
    <name type="scientific">Siphoviridae sp. ctRCE13</name>
    <dbReference type="NCBI Taxonomy" id="2826332"/>
    <lineage>
        <taxon>Viruses</taxon>
        <taxon>Duplodnaviria</taxon>
        <taxon>Heunggongvirae</taxon>
        <taxon>Uroviricota</taxon>
        <taxon>Caudoviricetes</taxon>
    </lineage>
</organism>
<evidence type="ECO:0000259" key="10">
    <source>
        <dbReference type="PROSITE" id="PS51898"/>
    </source>
</evidence>
<dbReference type="PROSITE" id="PS51898">
    <property type="entry name" value="TYR_RECOMBINASE"/>
    <property type="match status" value="1"/>
</dbReference>
<evidence type="ECO:0000256" key="1">
    <source>
        <dbReference type="ARBA" id="ARBA00008857"/>
    </source>
</evidence>
<dbReference type="GO" id="GO:0003677">
    <property type="term" value="F:DNA binding"/>
    <property type="evidence" value="ECO:0007669"/>
    <property type="project" value="UniProtKB-UniRule"/>
</dbReference>
<keyword evidence="8" id="KW-1160">Virus entry into host cell</keyword>
<evidence type="ECO:0000256" key="6">
    <source>
        <dbReference type="ARBA" id="ARBA00023125"/>
    </source>
</evidence>
<protein>
    <recommendedName>
        <fullName evidence="2">Integrase</fullName>
    </recommendedName>
</protein>
<comment type="similarity">
    <text evidence="1">Belongs to the 'phage' integrase family.</text>
</comment>
<dbReference type="EMBL" id="BK015707">
    <property type="protein sequence ID" value="DAE21088.1"/>
    <property type="molecule type" value="Genomic_DNA"/>
</dbReference>
<dbReference type="SUPFAM" id="SSF56349">
    <property type="entry name" value="DNA breaking-rejoining enzymes"/>
    <property type="match status" value="1"/>
</dbReference>
<name>A0A8S5QPT4_9CAUD</name>
<dbReference type="CDD" id="cd01189">
    <property type="entry name" value="INT_ICEBs1_C_like"/>
    <property type="match status" value="1"/>
</dbReference>
<evidence type="ECO:0000256" key="3">
    <source>
        <dbReference type="ARBA" id="ARBA00022679"/>
    </source>
</evidence>
<dbReference type="GO" id="GO:0016740">
    <property type="term" value="F:transferase activity"/>
    <property type="evidence" value="ECO:0007669"/>
    <property type="project" value="UniProtKB-KW"/>
</dbReference>
<evidence type="ECO:0000256" key="7">
    <source>
        <dbReference type="ARBA" id="ARBA00023172"/>
    </source>
</evidence>
<evidence type="ECO:0000256" key="9">
    <source>
        <dbReference type="PROSITE-ProRule" id="PRU01248"/>
    </source>
</evidence>
<keyword evidence="7" id="KW-0233">DNA recombination</keyword>
<dbReference type="Pfam" id="PF00589">
    <property type="entry name" value="Phage_integrase"/>
    <property type="match status" value="1"/>
</dbReference>
<dbReference type="GO" id="GO:0016787">
    <property type="term" value="F:hydrolase activity"/>
    <property type="evidence" value="ECO:0007669"/>
    <property type="project" value="UniProtKB-KW"/>
</dbReference>
<keyword evidence="8" id="KW-1179">Viral genome integration</keyword>
<evidence type="ECO:0000256" key="8">
    <source>
        <dbReference type="ARBA" id="ARBA00023195"/>
    </source>
</evidence>
<sequence length="375" mass="43226">MAVKTNVEKNGNKYFRITRTIGHKDDGTPIKKEFYGTSKSDAEEKANQYLNDLKNGLIISAENYTISQLMHIWLFDFLNNSTKLKPSTFQRYEGIYRNYVKTSSIAGTKISKINPIQIQNYYNELSKTKTYSQINTLNTILKVFFNWCSVNGYIIKNPCSNLNLKGNKTDIINHKRKEVEILNSKEIKTIKEHIKNTDFELLFLLDLGTGLRQGELLALDWKHIDLKKKEIKIEQSAKEVYIYDNSEHKHIETVIQTPKTQNSFRTIPLPSSLIDKLTEIDNKKGYLFLDSQGQLLKGKNVSTKWTKILKECNIPHKKFHSIRHTYGSMLLQKGVDIETVAELMGHTAISITQIYMHSDTKIKSKSVNKLNSILN</sequence>
<evidence type="ECO:0000259" key="11">
    <source>
        <dbReference type="PROSITE" id="PS51900"/>
    </source>
</evidence>
<dbReference type="InterPro" id="IPR010998">
    <property type="entry name" value="Integrase_recombinase_N"/>
</dbReference>
<feature type="domain" description="Tyr recombinase" evidence="10">
    <location>
        <begin position="177"/>
        <end position="368"/>
    </location>
</feature>
<dbReference type="GO" id="GO:0044826">
    <property type="term" value="P:viral genome integration into host DNA"/>
    <property type="evidence" value="ECO:0007669"/>
    <property type="project" value="UniProtKB-KW"/>
</dbReference>
<evidence type="ECO:0000256" key="5">
    <source>
        <dbReference type="ARBA" id="ARBA00022908"/>
    </source>
</evidence>
<dbReference type="Pfam" id="PF14659">
    <property type="entry name" value="Phage_int_SAM_3"/>
    <property type="match status" value="1"/>
</dbReference>
<feature type="domain" description="Core-binding (CB)" evidence="11">
    <location>
        <begin position="64"/>
        <end position="149"/>
    </location>
</feature>
<accession>A0A8S5QPT4</accession>
<reference evidence="12" key="1">
    <citation type="journal article" date="2021" name="Proc. Natl. Acad. Sci. U.S.A.">
        <title>A Catalog of Tens of Thousands of Viruses from Human Metagenomes Reveals Hidden Associations with Chronic Diseases.</title>
        <authorList>
            <person name="Tisza M.J."/>
            <person name="Buck C.B."/>
        </authorList>
    </citation>
    <scope>NUCLEOTIDE SEQUENCE</scope>
    <source>
        <strain evidence="12">CtRCE13</strain>
    </source>
</reference>
<proteinExistence type="inferred from homology"/>
<dbReference type="InterPro" id="IPR011010">
    <property type="entry name" value="DNA_brk_join_enz"/>
</dbReference>
<dbReference type="GO" id="GO:0015074">
    <property type="term" value="P:DNA integration"/>
    <property type="evidence" value="ECO:0007669"/>
    <property type="project" value="UniProtKB-KW"/>
</dbReference>
<dbReference type="GO" id="GO:0006310">
    <property type="term" value="P:DNA recombination"/>
    <property type="evidence" value="ECO:0007669"/>
    <property type="project" value="UniProtKB-KW"/>
</dbReference>